<protein>
    <submittedName>
        <fullName evidence="1">Uncharacterized protein</fullName>
    </submittedName>
</protein>
<dbReference type="AlphaFoldDB" id="A0AA41U9T8"/>
<name>A0AA41U9T8_9MICO</name>
<dbReference type="EMBL" id="JAKGSG010000004">
    <property type="protein sequence ID" value="MCF4119459.1"/>
    <property type="molecule type" value="Genomic_DNA"/>
</dbReference>
<evidence type="ECO:0000313" key="2">
    <source>
        <dbReference type="Proteomes" id="UP001165405"/>
    </source>
</evidence>
<dbReference type="Proteomes" id="UP001165405">
    <property type="component" value="Unassembled WGS sequence"/>
</dbReference>
<accession>A0AA41U9T8</accession>
<gene>
    <name evidence="1" type="ORF">L1785_00490</name>
</gene>
<sequence>MKTRSGFRDLVQSALGEARLIARERDVALQVWTDSSGARLVITTEGDLVRAVTTSFAGPLGARLADVQAADGGLVIAEVVDSDQEVLAAFACELEEIALLGDAQHPVVGDACVVALGRSLDVFPDEDAFYASDASLMTFADADPDDEPLRFDPEAFSPDGAFTMQVDAVARMNGTVLEVSRRHVRRTGQYFDVARVRTGGFEANLCVPAMEVPMRPDDVVAAHVYLVASVPGLVRA</sequence>
<keyword evidence="2" id="KW-1185">Reference proteome</keyword>
<reference evidence="1" key="1">
    <citation type="submission" date="2022-01" db="EMBL/GenBank/DDBJ databases">
        <title>Antribacter sp. nov., isolated from Guizhou of China.</title>
        <authorList>
            <person name="Chengliang C."/>
            <person name="Ya Z."/>
        </authorList>
    </citation>
    <scope>NUCLEOTIDE SEQUENCE</scope>
    <source>
        <strain evidence="1">KLBMP 9083</strain>
    </source>
</reference>
<organism evidence="1 2">
    <name type="scientific">Antribacter soli</name>
    <dbReference type="NCBI Taxonomy" id="2910976"/>
    <lineage>
        <taxon>Bacteria</taxon>
        <taxon>Bacillati</taxon>
        <taxon>Actinomycetota</taxon>
        <taxon>Actinomycetes</taxon>
        <taxon>Micrococcales</taxon>
        <taxon>Promicromonosporaceae</taxon>
        <taxon>Antribacter</taxon>
    </lineage>
</organism>
<proteinExistence type="predicted"/>
<dbReference type="RefSeq" id="WP_236087153.1">
    <property type="nucleotide sequence ID" value="NZ_JAKGSG010000004.1"/>
</dbReference>
<comment type="caution">
    <text evidence="1">The sequence shown here is derived from an EMBL/GenBank/DDBJ whole genome shotgun (WGS) entry which is preliminary data.</text>
</comment>
<evidence type="ECO:0000313" key="1">
    <source>
        <dbReference type="EMBL" id="MCF4119459.1"/>
    </source>
</evidence>